<dbReference type="STRING" id="693986.MOC_4691"/>
<keyword evidence="1" id="KW-0732">Signal</keyword>
<gene>
    <name evidence="2" type="ORF">MOC_4691</name>
</gene>
<name>A0A089NX01_9HYPH</name>
<dbReference type="AlphaFoldDB" id="A0A089NX01"/>
<dbReference type="KEGG" id="mor:MOC_4691"/>
<feature type="signal peptide" evidence="1">
    <location>
        <begin position="1"/>
        <end position="20"/>
    </location>
</feature>
<dbReference type="Proteomes" id="UP000029492">
    <property type="component" value="Chromosome"/>
</dbReference>
<dbReference type="HOGENOM" id="CLU_1501821_0_0_5"/>
<sequence length="179" mass="19217">MRLSLFAALSILASAASLDAATAAELLRGRCHMDVCSWFSIEQRDLVASSPAGALFKMSVRTWTSTHPNGTYDKRTRRVGGEAGDEYVFCSKSRPAVVDPGDKPGTWIAAVLVPIGQPAGATEAATARYFAACHGVALNSEADLDRYAQAFGYKADGEGEQLDLKRPEDILKPAEPVRR</sequence>
<organism evidence="2 3">
    <name type="scientific">Methylobacterium oryzae CBMB20</name>
    <dbReference type="NCBI Taxonomy" id="693986"/>
    <lineage>
        <taxon>Bacteria</taxon>
        <taxon>Pseudomonadati</taxon>
        <taxon>Pseudomonadota</taxon>
        <taxon>Alphaproteobacteria</taxon>
        <taxon>Hyphomicrobiales</taxon>
        <taxon>Methylobacteriaceae</taxon>
        <taxon>Methylobacterium</taxon>
    </lineage>
</organism>
<protein>
    <submittedName>
        <fullName evidence="2">Protein of unassigned function</fullName>
    </submittedName>
</protein>
<keyword evidence="3" id="KW-1185">Reference proteome</keyword>
<dbReference type="RefSeq" id="WP_043759400.1">
    <property type="nucleotide sequence ID" value="NZ_CP003811.1"/>
</dbReference>
<feature type="chain" id="PRO_5001848162" evidence="1">
    <location>
        <begin position="21"/>
        <end position="179"/>
    </location>
</feature>
<dbReference type="eggNOG" id="ENOG50341GT">
    <property type="taxonomic scope" value="Bacteria"/>
</dbReference>
<reference evidence="2 3" key="1">
    <citation type="journal article" date="2014" name="PLoS ONE">
        <title>Genome Information of Methylobacterium oryzae, a Plant-Probiotic Methylotroph in the Phyllosphere.</title>
        <authorList>
            <person name="Kwak M.J."/>
            <person name="Jeong H."/>
            <person name="Madhaiyan M."/>
            <person name="Lee Y."/>
            <person name="Sa T.M."/>
            <person name="Oh T.K."/>
            <person name="Kim J.F."/>
        </authorList>
    </citation>
    <scope>NUCLEOTIDE SEQUENCE [LARGE SCALE GENOMIC DNA]</scope>
    <source>
        <strain evidence="2 3">CBMB20</strain>
    </source>
</reference>
<evidence type="ECO:0000256" key="1">
    <source>
        <dbReference type="SAM" id="SignalP"/>
    </source>
</evidence>
<accession>A0A089NX01</accession>
<evidence type="ECO:0000313" key="2">
    <source>
        <dbReference type="EMBL" id="AIQ92446.1"/>
    </source>
</evidence>
<evidence type="ECO:0000313" key="3">
    <source>
        <dbReference type="Proteomes" id="UP000029492"/>
    </source>
</evidence>
<proteinExistence type="predicted"/>
<dbReference type="EMBL" id="CP003811">
    <property type="protein sequence ID" value="AIQ92446.1"/>
    <property type="molecule type" value="Genomic_DNA"/>
</dbReference>